<keyword evidence="3 9" id="KW-0808">Transferase</keyword>
<evidence type="ECO:0000256" key="2">
    <source>
        <dbReference type="ARBA" id="ARBA00022475"/>
    </source>
</evidence>
<organism evidence="9 10">
    <name type="scientific">Rothia nasimurium</name>
    <dbReference type="NCBI Taxonomy" id="85336"/>
    <lineage>
        <taxon>Bacteria</taxon>
        <taxon>Bacillati</taxon>
        <taxon>Actinomycetota</taxon>
        <taxon>Actinomycetes</taxon>
        <taxon>Micrococcales</taxon>
        <taxon>Micrococcaceae</taxon>
        <taxon>Rothia</taxon>
    </lineage>
</organism>
<dbReference type="PANTHER" id="PTHR22926:SF3">
    <property type="entry name" value="UNDECAPRENYL-PHOSPHATE ALPHA-N-ACETYLGLUCOSAMINYL 1-PHOSPHATE TRANSFERASE"/>
    <property type="match status" value="1"/>
</dbReference>
<feature type="transmembrane region" description="Helical" evidence="8">
    <location>
        <begin position="111"/>
        <end position="128"/>
    </location>
</feature>
<feature type="binding site" evidence="7">
    <location>
        <position position="151"/>
    </location>
    <ligand>
        <name>Mg(2+)</name>
        <dbReference type="ChEBI" id="CHEBI:18420"/>
    </ligand>
</feature>
<evidence type="ECO:0000256" key="7">
    <source>
        <dbReference type="PIRSR" id="PIRSR600715-1"/>
    </source>
</evidence>
<accession>A0A4Y9F691</accession>
<gene>
    <name evidence="9" type="ORF">E4U03_03125</name>
</gene>
<dbReference type="CDD" id="cd06854">
    <property type="entry name" value="GT_WbpL_WbcO_like"/>
    <property type="match status" value="1"/>
</dbReference>
<feature type="transmembrane region" description="Helical" evidence="8">
    <location>
        <begin position="214"/>
        <end position="232"/>
    </location>
</feature>
<keyword evidence="7" id="KW-0460">Magnesium</keyword>
<sequence length="342" mass="36594">MTTSELLALLLVPTTVALVAGLLLPFAVRPLLHRWNLVDIPTARSSHSSPVFRGMGLATALAAVLAYLVALIDGQIFTDRSIALFVLFGMVASGALGWMEDYRGVSIKVRFAAQLLIGVIVTLGMTLMLGTSIFWVPLGVFAIAAYINVVNFMDGINGISGLHGFAVGGAYAYAGWVNQMPWLLAGGAAVAAAYLAFLPWNVRTGKNVFLGDAGSYFLGGAIASMAVGAFLSGVYVEYILAPLLVYLADTGTTLLRRIVRGEQWYKPHRTHAYQRLTDVGFSHLGSAILVTLTTLMVTAVTVLALPFETQNAVWSALLVVLILTLYVFLPTLLGKVRQKNGD</sequence>
<evidence type="ECO:0000256" key="5">
    <source>
        <dbReference type="ARBA" id="ARBA00022989"/>
    </source>
</evidence>
<dbReference type="GO" id="GO:0016780">
    <property type="term" value="F:phosphotransferase activity, for other substituted phosphate groups"/>
    <property type="evidence" value="ECO:0007669"/>
    <property type="project" value="InterPro"/>
</dbReference>
<dbReference type="PANTHER" id="PTHR22926">
    <property type="entry name" value="PHOSPHO-N-ACETYLMURAMOYL-PENTAPEPTIDE-TRANSFERASE"/>
    <property type="match status" value="1"/>
</dbReference>
<keyword evidence="5 8" id="KW-1133">Transmembrane helix</keyword>
<keyword evidence="4 8" id="KW-0812">Transmembrane</keyword>
<feature type="transmembrane region" description="Helical" evidence="8">
    <location>
        <begin position="313"/>
        <end position="333"/>
    </location>
</feature>
<feature type="transmembrane region" description="Helical" evidence="8">
    <location>
        <begin position="159"/>
        <end position="176"/>
    </location>
</feature>
<feature type="transmembrane region" description="Helical" evidence="8">
    <location>
        <begin position="182"/>
        <end position="202"/>
    </location>
</feature>
<feature type="transmembrane region" description="Helical" evidence="8">
    <location>
        <begin position="134"/>
        <end position="152"/>
    </location>
</feature>
<keyword evidence="2" id="KW-1003">Cell membrane</keyword>
<dbReference type="OrthoDB" id="9783652at2"/>
<dbReference type="GO" id="GO:0009103">
    <property type="term" value="P:lipopolysaccharide biosynthetic process"/>
    <property type="evidence" value="ECO:0007669"/>
    <property type="project" value="TreeGrafter"/>
</dbReference>
<evidence type="ECO:0000256" key="6">
    <source>
        <dbReference type="ARBA" id="ARBA00023136"/>
    </source>
</evidence>
<comment type="cofactor">
    <cofactor evidence="7">
        <name>Mg(2+)</name>
        <dbReference type="ChEBI" id="CHEBI:18420"/>
    </cofactor>
</comment>
<comment type="caution">
    <text evidence="9">The sequence shown here is derived from an EMBL/GenBank/DDBJ whole genome shotgun (WGS) entry which is preliminary data.</text>
</comment>
<feature type="binding site" evidence="7">
    <location>
        <position position="212"/>
    </location>
    <ligand>
        <name>Mg(2+)</name>
        <dbReference type="ChEBI" id="CHEBI:18420"/>
    </ligand>
</feature>
<evidence type="ECO:0000256" key="3">
    <source>
        <dbReference type="ARBA" id="ARBA00022679"/>
    </source>
</evidence>
<feature type="transmembrane region" description="Helical" evidence="8">
    <location>
        <begin position="82"/>
        <end position="99"/>
    </location>
</feature>
<evidence type="ECO:0000256" key="1">
    <source>
        <dbReference type="ARBA" id="ARBA00004651"/>
    </source>
</evidence>
<dbReference type="GO" id="GO:0046872">
    <property type="term" value="F:metal ion binding"/>
    <property type="evidence" value="ECO:0007669"/>
    <property type="project" value="UniProtKB-KW"/>
</dbReference>
<reference evidence="9 10" key="1">
    <citation type="submission" date="2019-03" db="EMBL/GenBank/DDBJ databases">
        <title>Diversity of the mouse oral microbiome.</title>
        <authorList>
            <person name="Joseph S."/>
            <person name="Aduse-Opoku J."/>
            <person name="Curtis M."/>
            <person name="Wade W."/>
            <person name="Hashim A."/>
        </authorList>
    </citation>
    <scope>NUCLEOTIDE SEQUENCE [LARGE SCALE GENOMIC DNA]</scope>
    <source>
        <strain evidence="10">irhom_31</strain>
    </source>
</reference>
<dbReference type="Pfam" id="PF00953">
    <property type="entry name" value="Glycos_transf_4"/>
    <property type="match status" value="1"/>
</dbReference>
<dbReference type="InterPro" id="IPR000715">
    <property type="entry name" value="Glycosyl_transferase_4"/>
</dbReference>
<dbReference type="Proteomes" id="UP000297951">
    <property type="component" value="Unassembled WGS sequence"/>
</dbReference>
<keyword evidence="6 8" id="KW-0472">Membrane</keyword>
<feature type="transmembrane region" description="Helical" evidence="8">
    <location>
        <begin position="238"/>
        <end position="259"/>
    </location>
</feature>
<dbReference type="GO" id="GO:0071555">
    <property type="term" value="P:cell wall organization"/>
    <property type="evidence" value="ECO:0007669"/>
    <property type="project" value="TreeGrafter"/>
</dbReference>
<comment type="subcellular location">
    <subcellularLocation>
        <location evidence="1">Cell membrane</location>
        <topology evidence="1">Multi-pass membrane protein</topology>
    </subcellularLocation>
</comment>
<feature type="transmembrane region" description="Helical" evidence="8">
    <location>
        <begin position="50"/>
        <end position="70"/>
    </location>
</feature>
<feature type="transmembrane region" description="Helical" evidence="8">
    <location>
        <begin position="6"/>
        <end position="29"/>
    </location>
</feature>
<dbReference type="GO" id="GO:0005886">
    <property type="term" value="C:plasma membrane"/>
    <property type="evidence" value="ECO:0007669"/>
    <property type="project" value="UniProtKB-SubCell"/>
</dbReference>
<evidence type="ECO:0000313" key="10">
    <source>
        <dbReference type="Proteomes" id="UP000297951"/>
    </source>
</evidence>
<dbReference type="RefSeq" id="WP_135011532.1">
    <property type="nucleotide sequence ID" value="NZ_JADGLK010000007.1"/>
</dbReference>
<dbReference type="EMBL" id="SPQC01000007">
    <property type="protein sequence ID" value="TFU23536.1"/>
    <property type="molecule type" value="Genomic_DNA"/>
</dbReference>
<keyword evidence="7" id="KW-0479">Metal-binding</keyword>
<evidence type="ECO:0000256" key="8">
    <source>
        <dbReference type="SAM" id="Phobius"/>
    </source>
</evidence>
<dbReference type="AlphaFoldDB" id="A0A4Y9F691"/>
<evidence type="ECO:0000313" key="9">
    <source>
        <dbReference type="EMBL" id="TFU23536.1"/>
    </source>
</evidence>
<protein>
    <submittedName>
        <fullName evidence="9">Glycosyltransferase family 4 protein</fullName>
    </submittedName>
</protein>
<feature type="transmembrane region" description="Helical" evidence="8">
    <location>
        <begin position="280"/>
        <end position="307"/>
    </location>
</feature>
<evidence type="ECO:0000256" key="4">
    <source>
        <dbReference type="ARBA" id="ARBA00022692"/>
    </source>
</evidence>
<proteinExistence type="predicted"/>
<dbReference type="GO" id="GO:0044038">
    <property type="term" value="P:cell wall macromolecule biosynthetic process"/>
    <property type="evidence" value="ECO:0007669"/>
    <property type="project" value="TreeGrafter"/>
</dbReference>
<name>A0A4Y9F691_9MICC</name>
<dbReference type="STRING" id="85336.A7979_07820"/>